<evidence type="ECO:0000313" key="2">
    <source>
        <dbReference type="Proteomes" id="UP000182350"/>
    </source>
</evidence>
<dbReference type="AlphaFoldDB" id="A0A1K1WRG2"/>
<dbReference type="Pfam" id="PF22752">
    <property type="entry name" value="DUF488-N3i"/>
    <property type="match status" value="1"/>
</dbReference>
<name>A0A1K1WRG2_9GAMM</name>
<dbReference type="EMBL" id="FPJW01000004">
    <property type="protein sequence ID" value="SFX39950.1"/>
    <property type="molecule type" value="Genomic_DNA"/>
</dbReference>
<dbReference type="PANTHER" id="PTHR36849:SF1">
    <property type="entry name" value="CYTOPLASMIC PROTEIN"/>
    <property type="match status" value="1"/>
</dbReference>
<dbReference type="OrthoDB" id="9790745at2"/>
<dbReference type="InterPro" id="IPR052552">
    <property type="entry name" value="YeaO-like"/>
</dbReference>
<dbReference type="RefSeq" id="WP_072325759.1">
    <property type="nucleotide sequence ID" value="NZ_FPJW01000004.1"/>
</dbReference>
<sequence length="142" mass="16478">MKYPIHLRRIYQPIEPAFRVLTDRLWSRGKKAEELALDLWLPEIAPSHNLRRSFHRGEMDFLAFSNAYSNELKTLEALFLPLMCAARQGRVDLLTAAQRPEMSHLPTIQRQLLVLLERDDQLAEGNEPSSPPCYLAQFSKDF</sequence>
<gene>
    <name evidence="1" type="ORF">SAMN02745752_01524</name>
</gene>
<evidence type="ECO:0000313" key="1">
    <source>
        <dbReference type="EMBL" id="SFX39950.1"/>
    </source>
</evidence>
<proteinExistence type="predicted"/>
<protein>
    <submittedName>
        <fullName evidence="1">Uncharacterized conserved protein YeaO, DUF488 family</fullName>
    </submittedName>
</protein>
<reference evidence="1 2" key="1">
    <citation type="submission" date="2016-11" db="EMBL/GenBank/DDBJ databases">
        <authorList>
            <person name="Jaros S."/>
            <person name="Januszkiewicz K."/>
            <person name="Wedrychowicz H."/>
        </authorList>
    </citation>
    <scope>NUCLEOTIDE SEQUENCE [LARGE SCALE GENOMIC DNA]</scope>
    <source>
        <strain evidence="1 2">DSM 21637</strain>
    </source>
</reference>
<dbReference type="Proteomes" id="UP000182350">
    <property type="component" value="Unassembled WGS sequence"/>
</dbReference>
<dbReference type="PANTHER" id="PTHR36849">
    <property type="entry name" value="CYTOPLASMIC PROTEIN-RELATED"/>
    <property type="match status" value="1"/>
</dbReference>
<accession>A0A1K1WRG2</accession>
<organism evidence="1 2">
    <name type="scientific">Marinospirillum alkaliphilum DSM 21637</name>
    <dbReference type="NCBI Taxonomy" id="1122209"/>
    <lineage>
        <taxon>Bacteria</taxon>
        <taxon>Pseudomonadati</taxon>
        <taxon>Pseudomonadota</taxon>
        <taxon>Gammaproteobacteria</taxon>
        <taxon>Oceanospirillales</taxon>
        <taxon>Oceanospirillaceae</taxon>
        <taxon>Marinospirillum</taxon>
    </lineage>
</organism>
<keyword evidence="2" id="KW-1185">Reference proteome</keyword>